<evidence type="ECO:0000256" key="2">
    <source>
        <dbReference type="ARBA" id="ARBA00022654"/>
    </source>
</evidence>
<evidence type="ECO:0000256" key="5">
    <source>
        <dbReference type="ARBA" id="ARBA00022929"/>
    </source>
</evidence>
<dbReference type="EMBL" id="JAQQXR010000005">
    <property type="protein sequence ID" value="MDC8758934.1"/>
    <property type="molecule type" value="Genomic_DNA"/>
</dbReference>
<comment type="catalytic activity">
    <reaction evidence="6 8">
        <text>a fatty acyl-[ACP] + S-adenosyl-L-methionine = an N-acyl-L-homoserine lactone + S-methyl-5'-thioadenosine + holo-[ACP] + H(+)</text>
        <dbReference type="Rhea" id="RHEA:10096"/>
        <dbReference type="Rhea" id="RHEA-COMP:9685"/>
        <dbReference type="Rhea" id="RHEA-COMP:14125"/>
        <dbReference type="ChEBI" id="CHEBI:15378"/>
        <dbReference type="ChEBI" id="CHEBI:17509"/>
        <dbReference type="ChEBI" id="CHEBI:55474"/>
        <dbReference type="ChEBI" id="CHEBI:59789"/>
        <dbReference type="ChEBI" id="CHEBI:64479"/>
        <dbReference type="ChEBI" id="CHEBI:138651"/>
        <dbReference type="EC" id="2.3.1.184"/>
    </reaction>
</comment>
<evidence type="ECO:0000256" key="8">
    <source>
        <dbReference type="RuleBase" id="RU361135"/>
    </source>
</evidence>
<comment type="similarity">
    <text evidence="7 8">Belongs to the autoinducer synthase family.</text>
</comment>
<evidence type="ECO:0000256" key="7">
    <source>
        <dbReference type="PROSITE-ProRule" id="PRU00533"/>
    </source>
</evidence>
<evidence type="ECO:0000256" key="6">
    <source>
        <dbReference type="ARBA" id="ARBA00048576"/>
    </source>
</evidence>
<evidence type="ECO:0000313" key="9">
    <source>
        <dbReference type="EMBL" id="MDC8758934.1"/>
    </source>
</evidence>
<keyword evidence="10" id="KW-1185">Reference proteome</keyword>
<dbReference type="InterPro" id="IPR016181">
    <property type="entry name" value="Acyl_CoA_acyltransferase"/>
</dbReference>
<evidence type="ECO:0000256" key="1">
    <source>
        <dbReference type="ARBA" id="ARBA00012340"/>
    </source>
</evidence>
<evidence type="ECO:0000256" key="4">
    <source>
        <dbReference type="ARBA" id="ARBA00022691"/>
    </source>
</evidence>
<evidence type="ECO:0000256" key="3">
    <source>
        <dbReference type="ARBA" id="ARBA00022679"/>
    </source>
</evidence>
<sequence length="208" mass="23564">MDIEIARGRFLSTEDEYDMYRLRYRVFRERLKWQVDTVGQLEVDQFDLCDPVYVIAKEAQQLQGCWRLLPTTGPYMLKDTFPDLLHGLSAPCDDATWELSRFAVRRGSAGPFGFGDTPMAMMQETLTYAQAHGIQRYVTVTTPALERLLKHLNIRFERFGPALQMGIERAVALSFDTNQRIDAALRKAGEYLAPCAQSSGAARDLACA</sequence>
<organism evidence="9 10">
    <name type="scientific">Janthinobacterium fluminis</name>
    <dbReference type="NCBI Taxonomy" id="2987524"/>
    <lineage>
        <taxon>Bacteria</taxon>
        <taxon>Pseudomonadati</taxon>
        <taxon>Pseudomonadota</taxon>
        <taxon>Betaproteobacteria</taxon>
        <taxon>Burkholderiales</taxon>
        <taxon>Oxalobacteraceae</taxon>
        <taxon>Janthinobacterium</taxon>
    </lineage>
</organism>
<dbReference type="RefSeq" id="WP_273671804.1">
    <property type="nucleotide sequence ID" value="NZ_JAQQXR010000005.1"/>
</dbReference>
<comment type="caution">
    <text evidence="9">The sequence shown here is derived from an EMBL/GenBank/DDBJ whole genome shotgun (WGS) entry which is preliminary data.</text>
</comment>
<proteinExistence type="inferred from homology"/>
<dbReference type="PRINTS" id="PR01549">
    <property type="entry name" value="AUTOINDCRSYN"/>
</dbReference>
<keyword evidence="5 7" id="KW-0071">Autoinducer synthesis</keyword>
<dbReference type="InterPro" id="IPR001690">
    <property type="entry name" value="Autoind_synthase"/>
</dbReference>
<name>A0ABT5K1S4_9BURK</name>
<keyword evidence="2 7" id="KW-0673">Quorum sensing</keyword>
<dbReference type="Proteomes" id="UP001221208">
    <property type="component" value="Unassembled WGS sequence"/>
</dbReference>
<dbReference type="PROSITE" id="PS51187">
    <property type="entry name" value="AUTOINDUCER_SYNTH_2"/>
    <property type="match status" value="1"/>
</dbReference>
<gene>
    <name evidence="9" type="ORF">OIK44_15240</name>
</gene>
<dbReference type="Gene3D" id="3.40.630.30">
    <property type="match status" value="1"/>
</dbReference>
<dbReference type="PANTHER" id="PTHR39322:SF1">
    <property type="entry name" value="ISOVALERYL-HOMOSERINE LACTONE SYNTHASE"/>
    <property type="match status" value="1"/>
</dbReference>
<dbReference type="Pfam" id="PF00765">
    <property type="entry name" value="Autoind_synth"/>
    <property type="match status" value="1"/>
</dbReference>
<dbReference type="PANTHER" id="PTHR39322">
    <property type="entry name" value="ACYL-HOMOSERINE-LACTONE SYNTHASE"/>
    <property type="match status" value="1"/>
</dbReference>
<keyword evidence="3 8" id="KW-0808">Transferase</keyword>
<dbReference type="EC" id="2.3.1.184" evidence="1 8"/>
<evidence type="ECO:0000313" key="10">
    <source>
        <dbReference type="Proteomes" id="UP001221208"/>
    </source>
</evidence>
<dbReference type="PROSITE" id="PS00949">
    <property type="entry name" value="AUTOINDUCER_SYNTH_1"/>
    <property type="match status" value="1"/>
</dbReference>
<protein>
    <recommendedName>
        <fullName evidence="1 8">Acyl-homoserine-lactone synthase</fullName>
        <ecNumber evidence="1 8">2.3.1.184</ecNumber>
    </recommendedName>
    <alternativeName>
        <fullName evidence="8">Autoinducer synthesis protein</fullName>
    </alternativeName>
</protein>
<accession>A0ABT5K1S4</accession>
<dbReference type="InterPro" id="IPR018311">
    <property type="entry name" value="Autoind_synth_CS"/>
</dbReference>
<reference evidence="9 10" key="1">
    <citation type="submission" date="2022-10" db="EMBL/GenBank/DDBJ databases">
        <title>Janthinobacterium sp. hw3 Genome sequencing.</title>
        <authorList>
            <person name="Park S."/>
        </authorList>
    </citation>
    <scope>NUCLEOTIDE SEQUENCE [LARGE SCALE GENOMIC DNA]</scope>
    <source>
        <strain evidence="10">hw3</strain>
    </source>
</reference>
<dbReference type="SUPFAM" id="SSF55729">
    <property type="entry name" value="Acyl-CoA N-acyltransferases (Nat)"/>
    <property type="match status" value="1"/>
</dbReference>
<keyword evidence="4 8" id="KW-0949">S-adenosyl-L-methionine</keyword>